<dbReference type="Proteomes" id="UP001055219">
    <property type="component" value="Unassembled WGS sequence"/>
</dbReference>
<proteinExistence type="predicted"/>
<dbReference type="GeneID" id="75834329"/>
<evidence type="ECO:0000313" key="3">
    <source>
        <dbReference type="Proteomes" id="UP001055219"/>
    </source>
</evidence>
<name>A0A9P9Y7Y7_9HYPO</name>
<dbReference type="RefSeq" id="XP_051365619.1">
    <property type="nucleotide sequence ID" value="XM_051502426.1"/>
</dbReference>
<feature type="signal peptide" evidence="1">
    <location>
        <begin position="1"/>
        <end position="19"/>
    </location>
</feature>
<reference evidence="2" key="1">
    <citation type="journal article" date="2021" name="J Fungi (Basel)">
        <title>Genomic and Metabolomic Analyses of the Marine Fungus Emericellopsis cladophorae: Insights into Saltwater Adaptability Mechanisms and Its Biosynthetic Potential.</title>
        <authorList>
            <person name="Goncalves M.F.M."/>
            <person name="Hilario S."/>
            <person name="Van de Peer Y."/>
            <person name="Esteves A.C."/>
            <person name="Alves A."/>
        </authorList>
    </citation>
    <scope>NUCLEOTIDE SEQUENCE</scope>
    <source>
        <strain evidence="2">MUM 19.33</strain>
    </source>
</reference>
<feature type="chain" id="PRO_5040218733" evidence="1">
    <location>
        <begin position="20"/>
        <end position="262"/>
    </location>
</feature>
<keyword evidence="1" id="KW-0732">Signal</keyword>
<sequence length="262" mass="29154">MKVGSLLAAAAAFVRTCSAIEEVEAARVIYFYTVYDLDVEVWGQGNGYIAPECKGVVIPDGRCTFDEFVNFVDTGEASTNPKYHDLTNSFSFLPGDINAMVLALDALDAKIEDVTDKVVRGRRSAVGIWDDLATIVDKDHARAEARNINTRRHFTNLKEALTGVTAHTSAHLEMGTLDRMRSYRKDVIWKIVNRESEYRKAGWQKIDWQATIAANPDLAYADSNLYQNTAKALKGFDTLRGTMAEKSIAYKTANTFNACFSK</sequence>
<dbReference type="EMBL" id="JAGIXG020000003">
    <property type="protein sequence ID" value="KAI6784763.1"/>
    <property type="molecule type" value="Genomic_DNA"/>
</dbReference>
<organism evidence="2 3">
    <name type="scientific">Emericellopsis cladophorae</name>
    <dbReference type="NCBI Taxonomy" id="2686198"/>
    <lineage>
        <taxon>Eukaryota</taxon>
        <taxon>Fungi</taxon>
        <taxon>Dikarya</taxon>
        <taxon>Ascomycota</taxon>
        <taxon>Pezizomycotina</taxon>
        <taxon>Sordariomycetes</taxon>
        <taxon>Hypocreomycetidae</taxon>
        <taxon>Hypocreales</taxon>
        <taxon>Bionectriaceae</taxon>
        <taxon>Emericellopsis</taxon>
    </lineage>
</organism>
<evidence type="ECO:0000313" key="2">
    <source>
        <dbReference type="EMBL" id="KAI6784763.1"/>
    </source>
</evidence>
<reference evidence="2" key="2">
    <citation type="submission" date="2022-07" db="EMBL/GenBank/DDBJ databases">
        <authorList>
            <person name="Goncalves M.F.M."/>
            <person name="Hilario S."/>
            <person name="Van De Peer Y."/>
            <person name="Esteves A.C."/>
            <person name="Alves A."/>
        </authorList>
    </citation>
    <scope>NUCLEOTIDE SEQUENCE</scope>
    <source>
        <strain evidence="2">MUM 19.33</strain>
    </source>
</reference>
<keyword evidence="3" id="KW-1185">Reference proteome</keyword>
<evidence type="ECO:0000256" key="1">
    <source>
        <dbReference type="SAM" id="SignalP"/>
    </source>
</evidence>
<comment type="caution">
    <text evidence="2">The sequence shown here is derived from an EMBL/GenBank/DDBJ whole genome shotgun (WGS) entry which is preliminary data.</text>
</comment>
<accession>A0A9P9Y7Y7</accession>
<dbReference type="OrthoDB" id="3434269at2759"/>
<protein>
    <submittedName>
        <fullName evidence="2">Uncharacterized protein</fullName>
    </submittedName>
</protein>
<dbReference type="AlphaFoldDB" id="A0A9P9Y7Y7"/>
<gene>
    <name evidence="2" type="ORF">J7T54_007856</name>
</gene>